<keyword evidence="2" id="KW-1185">Reference proteome</keyword>
<organism evidence="1 2">
    <name type="scientific">Phlebia brevispora</name>
    <dbReference type="NCBI Taxonomy" id="194682"/>
    <lineage>
        <taxon>Eukaryota</taxon>
        <taxon>Fungi</taxon>
        <taxon>Dikarya</taxon>
        <taxon>Basidiomycota</taxon>
        <taxon>Agaricomycotina</taxon>
        <taxon>Agaricomycetes</taxon>
        <taxon>Polyporales</taxon>
        <taxon>Meruliaceae</taxon>
        <taxon>Phlebia</taxon>
    </lineage>
</organism>
<reference evidence="1" key="1">
    <citation type="submission" date="2022-07" db="EMBL/GenBank/DDBJ databases">
        <title>Genome Sequence of Phlebia brevispora.</title>
        <authorList>
            <person name="Buettner E."/>
        </authorList>
    </citation>
    <scope>NUCLEOTIDE SEQUENCE</scope>
    <source>
        <strain evidence="1">MPL23</strain>
    </source>
</reference>
<proteinExistence type="predicted"/>
<evidence type="ECO:0000313" key="1">
    <source>
        <dbReference type="EMBL" id="KAJ3524005.1"/>
    </source>
</evidence>
<gene>
    <name evidence="1" type="ORF">NM688_g8636</name>
</gene>
<evidence type="ECO:0000313" key="2">
    <source>
        <dbReference type="Proteomes" id="UP001148662"/>
    </source>
</evidence>
<dbReference type="EMBL" id="JANHOG010002381">
    <property type="protein sequence ID" value="KAJ3524005.1"/>
    <property type="molecule type" value="Genomic_DNA"/>
</dbReference>
<comment type="caution">
    <text evidence="1">The sequence shown here is derived from an EMBL/GenBank/DDBJ whole genome shotgun (WGS) entry which is preliminary data.</text>
</comment>
<sequence>MERVVRLSGLCCGFELGDRDSVEMPSDAPLAQSSARTLPAASVQPESNHALPRRAFRLEEAIPLLFGLVTKKIVILGTQTWDEDAKATLYESVTDAGVQVWKLRRFEEVEVAGTKTTRITETIKGKAPALLRPIVQKETARSHK</sequence>
<name>A0ACC1RRH9_9APHY</name>
<protein>
    <submittedName>
        <fullName evidence="1">Uncharacterized protein</fullName>
    </submittedName>
</protein>
<dbReference type="Proteomes" id="UP001148662">
    <property type="component" value="Unassembled WGS sequence"/>
</dbReference>
<accession>A0ACC1RRH9</accession>